<dbReference type="GO" id="GO:0004386">
    <property type="term" value="F:helicase activity"/>
    <property type="evidence" value="ECO:0007669"/>
    <property type="project" value="UniProtKB-KW"/>
</dbReference>
<dbReference type="PANTHER" id="PTHR18934:SF221">
    <property type="entry name" value="ATP-DEPENDENT RNA HELICASE DHX34-RELATED"/>
    <property type="match status" value="1"/>
</dbReference>
<evidence type="ECO:0000256" key="1">
    <source>
        <dbReference type="ARBA" id="ARBA00022801"/>
    </source>
</evidence>
<dbReference type="InterPro" id="IPR027417">
    <property type="entry name" value="P-loop_NTPase"/>
</dbReference>
<keyword evidence="2 4" id="KW-0347">Helicase</keyword>
<evidence type="ECO:0000259" key="3">
    <source>
        <dbReference type="PROSITE" id="PS51194"/>
    </source>
</evidence>
<dbReference type="AlphaFoldDB" id="E2ANN5"/>
<dbReference type="STRING" id="104421.E2ANN5"/>
<dbReference type="PROSITE" id="PS51194">
    <property type="entry name" value="HELICASE_CTER"/>
    <property type="match status" value="1"/>
</dbReference>
<evidence type="ECO:0000313" key="4">
    <source>
        <dbReference type="EMBL" id="EFN64954.1"/>
    </source>
</evidence>
<protein>
    <submittedName>
        <fullName evidence="4">Probable ATP-dependent RNA helicase DHX34</fullName>
    </submittedName>
</protein>
<dbReference type="SUPFAM" id="SSF52540">
    <property type="entry name" value="P-loop containing nucleoside triphosphate hydrolases"/>
    <property type="match status" value="1"/>
</dbReference>
<evidence type="ECO:0000313" key="5">
    <source>
        <dbReference type="Proteomes" id="UP000000311"/>
    </source>
</evidence>
<evidence type="ECO:0000256" key="2">
    <source>
        <dbReference type="ARBA" id="ARBA00022806"/>
    </source>
</evidence>
<gene>
    <name evidence="4" type="ORF">EAG_00593</name>
</gene>
<dbReference type="InterPro" id="IPR056382">
    <property type="entry name" value="DHX34_Znf-C2H2"/>
</dbReference>
<dbReference type="Proteomes" id="UP000000311">
    <property type="component" value="Unassembled WGS sequence"/>
</dbReference>
<proteinExistence type="predicted"/>
<accession>E2ANN5</accession>
<keyword evidence="5" id="KW-1185">Reference proteome</keyword>
<dbReference type="SMART" id="SM00490">
    <property type="entry name" value="HELICc"/>
    <property type="match status" value="1"/>
</dbReference>
<dbReference type="PANTHER" id="PTHR18934">
    <property type="entry name" value="ATP-DEPENDENT RNA HELICASE"/>
    <property type="match status" value="1"/>
</dbReference>
<dbReference type="InterPro" id="IPR001650">
    <property type="entry name" value="Helicase_C-like"/>
</dbReference>
<dbReference type="GO" id="GO:0003723">
    <property type="term" value="F:RNA binding"/>
    <property type="evidence" value="ECO:0007669"/>
    <property type="project" value="TreeGrafter"/>
</dbReference>
<dbReference type="CDD" id="cd18791">
    <property type="entry name" value="SF2_C_RHA"/>
    <property type="match status" value="1"/>
</dbReference>
<dbReference type="Pfam" id="PF24485">
    <property type="entry name" value="zf-C2H2_DHX34"/>
    <property type="match status" value="1"/>
</dbReference>
<dbReference type="InParanoid" id="E2ANN5"/>
<dbReference type="GO" id="GO:0016787">
    <property type="term" value="F:hydrolase activity"/>
    <property type="evidence" value="ECO:0007669"/>
    <property type="project" value="UniProtKB-KW"/>
</dbReference>
<keyword evidence="2 4" id="KW-0547">Nucleotide-binding</keyword>
<keyword evidence="1" id="KW-0378">Hydrolase</keyword>
<feature type="domain" description="Helicase C-terminal" evidence="3">
    <location>
        <begin position="38"/>
        <end position="251"/>
    </location>
</feature>
<dbReference type="Gene3D" id="3.40.50.300">
    <property type="entry name" value="P-loop containing nucleotide triphosphate hydrolases"/>
    <property type="match status" value="1"/>
</dbReference>
<keyword evidence="2 4" id="KW-0067">ATP-binding</keyword>
<feature type="non-terminal residue" evidence="4">
    <location>
        <position position="1"/>
    </location>
</feature>
<reference evidence="4 5" key="1">
    <citation type="journal article" date="2010" name="Science">
        <title>Genomic comparison of the ants Camponotus floridanus and Harpegnathos saltator.</title>
        <authorList>
            <person name="Bonasio R."/>
            <person name="Zhang G."/>
            <person name="Ye C."/>
            <person name="Mutti N.S."/>
            <person name="Fang X."/>
            <person name="Qin N."/>
            <person name="Donahue G."/>
            <person name="Yang P."/>
            <person name="Li Q."/>
            <person name="Li C."/>
            <person name="Zhang P."/>
            <person name="Huang Z."/>
            <person name="Berger S.L."/>
            <person name="Reinberg D."/>
            <person name="Wang J."/>
            <person name="Liebig J."/>
        </authorList>
    </citation>
    <scope>NUCLEOTIDE SEQUENCE [LARGE SCALE GENOMIC DNA]</scope>
    <source>
        <strain evidence="5">C129</strain>
    </source>
</reference>
<sequence length="392" mass="44937">VPGRLYPIQLFYRPVTVEDIRYKNDRFNPSPYVQIMQIIDQKYPANEKGDLLIFLSGISEITAVVDAAKEYSTKKNNWIVLPLHSTLSIIEQDKVFDYAPEGVRKCIVATNIAETSITIDGIRFVADSGKVKEMSYDPSCKMQRLKEFWISKASAEQRKGRSGRTGPGVCYRIACDSWLMLEFPVPDSGQTLLMRATKLRNKWDFLLNQQLQGSDDANNEMKDFSKIEQNLTQELIEYMHTTVPYTIKRLLPADLKMIYVGNGNNDTCIEPNPFQADFKSVANITKGGVHITDNITYNCLKETDWSEHLITEMRETEWHCQNCDFQAILSNIEKLQHQNCCIIANAANIEKESENIMRKPNSQAYECSDCSQILYLTPIEILKHKKLHIKTN</sequence>
<organism evidence="5">
    <name type="scientific">Camponotus floridanus</name>
    <name type="common">Florida carpenter ant</name>
    <dbReference type="NCBI Taxonomy" id="104421"/>
    <lineage>
        <taxon>Eukaryota</taxon>
        <taxon>Metazoa</taxon>
        <taxon>Ecdysozoa</taxon>
        <taxon>Arthropoda</taxon>
        <taxon>Hexapoda</taxon>
        <taxon>Insecta</taxon>
        <taxon>Pterygota</taxon>
        <taxon>Neoptera</taxon>
        <taxon>Endopterygota</taxon>
        <taxon>Hymenoptera</taxon>
        <taxon>Apocrita</taxon>
        <taxon>Aculeata</taxon>
        <taxon>Formicoidea</taxon>
        <taxon>Formicidae</taxon>
        <taxon>Formicinae</taxon>
        <taxon>Camponotus</taxon>
    </lineage>
</organism>
<dbReference type="Pfam" id="PF00271">
    <property type="entry name" value="Helicase_C"/>
    <property type="match status" value="1"/>
</dbReference>
<dbReference type="FunFam" id="3.40.50.300:FF:000540">
    <property type="entry name" value="probable ATP-dependent RNA helicase DHX34"/>
    <property type="match status" value="1"/>
</dbReference>
<dbReference type="EMBL" id="GL441272">
    <property type="protein sequence ID" value="EFN64954.1"/>
    <property type="molecule type" value="Genomic_DNA"/>
</dbReference>
<dbReference type="OrthoDB" id="3363059at2759"/>
<name>E2ANN5_CAMFO</name>